<dbReference type="Gene3D" id="1.10.510.40">
    <property type="match status" value="1"/>
</dbReference>
<dbReference type="PANTHER" id="PTHR34384:SF6">
    <property type="entry name" value="STAPHYLOFERRIN B SYNTHASE"/>
    <property type="match status" value="1"/>
</dbReference>
<evidence type="ECO:0000313" key="3">
    <source>
        <dbReference type="Proteomes" id="UP000240010"/>
    </source>
</evidence>
<reference evidence="2 3" key="1">
    <citation type="submission" date="2018-02" db="EMBL/GenBank/DDBJ databases">
        <title>Subsurface microbial communities from deep shales in Ohio and West Virginia, USA.</title>
        <authorList>
            <person name="Wrighton K."/>
        </authorList>
    </citation>
    <scope>NUCLEOTIDE SEQUENCE [LARGE SCALE GENOMIC DNA]</scope>
    <source>
        <strain evidence="2 3">OWC-DMM</strain>
    </source>
</reference>
<evidence type="ECO:0000313" key="2">
    <source>
        <dbReference type="EMBL" id="PPK76186.1"/>
    </source>
</evidence>
<organism evidence="2 3">
    <name type="scientific">Methylobacter tundripaludum</name>
    <dbReference type="NCBI Taxonomy" id="173365"/>
    <lineage>
        <taxon>Bacteria</taxon>
        <taxon>Pseudomonadati</taxon>
        <taxon>Pseudomonadota</taxon>
        <taxon>Gammaproteobacteria</taxon>
        <taxon>Methylococcales</taxon>
        <taxon>Methylococcaceae</taxon>
        <taxon>Methylobacter</taxon>
    </lineage>
</organism>
<dbReference type="PANTHER" id="PTHR34384">
    <property type="entry name" value="L-2,3-DIAMINOPROPANOATE--CITRATE LIGASE"/>
    <property type="match status" value="1"/>
</dbReference>
<proteinExistence type="predicted"/>
<dbReference type="RefSeq" id="WP_219821273.1">
    <property type="nucleotide sequence ID" value="NZ_PTIZ01000004.1"/>
</dbReference>
<dbReference type="Proteomes" id="UP000240010">
    <property type="component" value="Unassembled WGS sequence"/>
</dbReference>
<evidence type="ECO:0000259" key="1">
    <source>
        <dbReference type="Pfam" id="PF06276"/>
    </source>
</evidence>
<comment type="caution">
    <text evidence="2">The sequence shown here is derived from an EMBL/GenBank/DDBJ whole genome shotgun (WGS) entry which is preliminary data.</text>
</comment>
<dbReference type="GO" id="GO:0003824">
    <property type="term" value="F:catalytic activity"/>
    <property type="evidence" value="ECO:0007669"/>
    <property type="project" value="UniProtKB-ARBA"/>
</dbReference>
<sequence length="169" mass="19832">MLPELIKSSGIDTTSWLRHYLNCYLSPLLHCFYAYDLVFMPHGENLILVLENNVPVRAIMKDIAEEAAIMNKEVVLSEKVQRLSVFVPEELKILSIFTDFFDLIFRYMSHILVEHGGYSEHRFWQLVAECVLDYQRAHPELADKFERHDLFAPEFIRSCLNRLQLGNNQ</sequence>
<gene>
    <name evidence="2" type="ORF">B0F87_104278</name>
</gene>
<protein>
    <submittedName>
        <fullName evidence="2">Ferric iron reductase FhuF-like transporter</fullName>
    </submittedName>
</protein>
<dbReference type="AlphaFoldDB" id="A0A2S6HFG9"/>
<dbReference type="GO" id="GO:0019290">
    <property type="term" value="P:siderophore biosynthetic process"/>
    <property type="evidence" value="ECO:0007669"/>
    <property type="project" value="InterPro"/>
</dbReference>
<dbReference type="Pfam" id="PF06276">
    <property type="entry name" value="FhuF"/>
    <property type="match status" value="1"/>
</dbReference>
<dbReference type="InterPro" id="IPR037455">
    <property type="entry name" value="LucA/IucC-like"/>
</dbReference>
<feature type="domain" description="Aerobactin siderophore biosynthesis IucA/IucC-like C-terminal" evidence="1">
    <location>
        <begin position="15"/>
        <end position="168"/>
    </location>
</feature>
<dbReference type="InterPro" id="IPR022770">
    <property type="entry name" value="IucA/IucC-like_C"/>
</dbReference>
<name>A0A2S6HFG9_9GAMM</name>
<dbReference type="EMBL" id="PTIZ01000004">
    <property type="protein sequence ID" value="PPK76186.1"/>
    <property type="molecule type" value="Genomic_DNA"/>
</dbReference>
<accession>A0A2S6HFG9</accession>